<dbReference type="EMBL" id="SJPH01000001">
    <property type="protein sequence ID" value="TWT48912.1"/>
    <property type="molecule type" value="Genomic_DNA"/>
</dbReference>
<dbReference type="GO" id="GO:0004519">
    <property type="term" value="F:endonuclease activity"/>
    <property type="evidence" value="ECO:0007669"/>
    <property type="project" value="UniProtKB-KW"/>
</dbReference>
<keyword evidence="1" id="KW-0732">Signal</keyword>
<name>A0A5C5WGK5_9BACT</name>
<evidence type="ECO:0000313" key="4">
    <source>
        <dbReference type="Proteomes" id="UP000318995"/>
    </source>
</evidence>
<dbReference type="InterPro" id="IPR036691">
    <property type="entry name" value="Endo/exonu/phosph_ase_sf"/>
</dbReference>
<gene>
    <name evidence="3" type="ORF">Pla111_06890</name>
</gene>
<reference evidence="3 4" key="1">
    <citation type="submission" date="2019-02" db="EMBL/GenBank/DDBJ databases">
        <title>Deep-cultivation of Planctomycetes and their phenomic and genomic characterization uncovers novel biology.</title>
        <authorList>
            <person name="Wiegand S."/>
            <person name="Jogler M."/>
            <person name="Boedeker C."/>
            <person name="Pinto D."/>
            <person name="Vollmers J."/>
            <person name="Rivas-Marin E."/>
            <person name="Kohn T."/>
            <person name="Peeters S.H."/>
            <person name="Heuer A."/>
            <person name="Rast P."/>
            <person name="Oberbeckmann S."/>
            <person name="Bunk B."/>
            <person name="Jeske O."/>
            <person name="Meyerdierks A."/>
            <person name="Storesund J.E."/>
            <person name="Kallscheuer N."/>
            <person name="Luecker S."/>
            <person name="Lage O.M."/>
            <person name="Pohl T."/>
            <person name="Merkel B.J."/>
            <person name="Hornburger P."/>
            <person name="Mueller R.-W."/>
            <person name="Bruemmer F."/>
            <person name="Labrenz M."/>
            <person name="Spormann A.M."/>
            <person name="Op Den Camp H."/>
            <person name="Overmann J."/>
            <person name="Amann R."/>
            <person name="Jetten M.S.M."/>
            <person name="Mascher T."/>
            <person name="Medema M.H."/>
            <person name="Devos D.P."/>
            <person name="Kaster A.-K."/>
            <person name="Ovreas L."/>
            <person name="Rohde M."/>
            <person name="Galperin M.Y."/>
            <person name="Jogler C."/>
        </authorList>
    </citation>
    <scope>NUCLEOTIDE SEQUENCE [LARGE SCALE GENOMIC DNA]</scope>
    <source>
        <strain evidence="3 4">Pla111</strain>
    </source>
</reference>
<dbReference type="AlphaFoldDB" id="A0A5C5WGK5"/>
<sequence length="350" mass="38892" precursor="true">MNRTGRFPLSAALLTLTILAGLAPAKAAETTAVRIVTFNAEILTAPGVRAGQLQKYRFNQARDAQLDRVADLIEVLTPDVLNLVEVTSVEAVDALISRLHDKGLKDYRGYHIESHDNFSGMDVALITRLPIDEVEGQPIRTIWSEDDDPTWNASYSFTNWDGDPDTDVTSLGRNSLYYLTIAGHKLGFLGLHLKSNPDEAYSNAKRMAEVEVARRIVRSQIVGKGYLPVVLGDLNDYDPAVPDRDDTRDTKTEALAKLKDFDPERPGEELVNVAKKIVNKEDRYTSHWDRNENGAGDGDDVYTMIDHILLPKAFEPYIRRAFIAHVVGLETSDHFPVVVDLALPPATATR</sequence>
<dbReference type="Gene3D" id="3.60.10.10">
    <property type="entry name" value="Endonuclease/exonuclease/phosphatase"/>
    <property type="match status" value="1"/>
</dbReference>
<keyword evidence="3" id="KW-0255">Endonuclease</keyword>
<dbReference type="RefSeq" id="WP_146571330.1">
    <property type="nucleotide sequence ID" value="NZ_SJPH01000001.1"/>
</dbReference>
<dbReference type="InterPro" id="IPR005135">
    <property type="entry name" value="Endo/exonuclease/phosphatase"/>
</dbReference>
<dbReference type="Proteomes" id="UP000318995">
    <property type="component" value="Unassembled WGS sequence"/>
</dbReference>
<comment type="caution">
    <text evidence="3">The sequence shown here is derived from an EMBL/GenBank/DDBJ whole genome shotgun (WGS) entry which is preliminary data.</text>
</comment>
<keyword evidence="3" id="KW-0269">Exonuclease</keyword>
<accession>A0A5C5WGK5</accession>
<dbReference type="Pfam" id="PF03372">
    <property type="entry name" value="Exo_endo_phos"/>
    <property type="match status" value="1"/>
</dbReference>
<evidence type="ECO:0000259" key="2">
    <source>
        <dbReference type="Pfam" id="PF03372"/>
    </source>
</evidence>
<feature type="chain" id="PRO_5022673059" evidence="1">
    <location>
        <begin position="28"/>
        <end position="350"/>
    </location>
</feature>
<proteinExistence type="predicted"/>
<feature type="signal peptide" evidence="1">
    <location>
        <begin position="1"/>
        <end position="27"/>
    </location>
</feature>
<feature type="domain" description="Endonuclease/exonuclease/phosphatase" evidence="2">
    <location>
        <begin position="60"/>
        <end position="334"/>
    </location>
</feature>
<keyword evidence="3" id="KW-0378">Hydrolase</keyword>
<evidence type="ECO:0000256" key="1">
    <source>
        <dbReference type="SAM" id="SignalP"/>
    </source>
</evidence>
<evidence type="ECO:0000313" key="3">
    <source>
        <dbReference type="EMBL" id="TWT48912.1"/>
    </source>
</evidence>
<keyword evidence="4" id="KW-1185">Reference proteome</keyword>
<dbReference type="GO" id="GO:0004527">
    <property type="term" value="F:exonuclease activity"/>
    <property type="evidence" value="ECO:0007669"/>
    <property type="project" value="UniProtKB-KW"/>
</dbReference>
<dbReference type="SUPFAM" id="SSF56219">
    <property type="entry name" value="DNase I-like"/>
    <property type="match status" value="1"/>
</dbReference>
<keyword evidence="3" id="KW-0540">Nuclease</keyword>
<protein>
    <submittedName>
        <fullName evidence="3">Endonuclease/Exonuclease/phosphatase family protein</fullName>
    </submittedName>
</protein>
<organism evidence="3 4">
    <name type="scientific">Botrimarina hoheduenensis</name>
    <dbReference type="NCBI Taxonomy" id="2528000"/>
    <lineage>
        <taxon>Bacteria</taxon>
        <taxon>Pseudomonadati</taxon>
        <taxon>Planctomycetota</taxon>
        <taxon>Planctomycetia</taxon>
        <taxon>Pirellulales</taxon>
        <taxon>Lacipirellulaceae</taxon>
        <taxon>Botrimarina</taxon>
    </lineage>
</organism>
<dbReference type="OrthoDB" id="248176at2"/>